<protein>
    <submittedName>
        <fullName evidence="2">Uncharacterized protein</fullName>
    </submittedName>
</protein>
<feature type="region of interest" description="Disordered" evidence="1">
    <location>
        <begin position="47"/>
        <end position="82"/>
    </location>
</feature>
<name>A0AB36CLN0_9CORY</name>
<accession>A0AB36CLN0</accession>
<dbReference type="AlphaFoldDB" id="A0AB36CLN0"/>
<evidence type="ECO:0000313" key="2">
    <source>
        <dbReference type="EMBL" id="NME89562.1"/>
    </source>
</evidence>
<dbReference type="RefSeq" id="WP_168969842.1">
    <property type="nucleotide sequence ID" value="NZ_JABAFZ010000006.1"/>
</dbReference>
<organism evidence="2 3">
    <name type="scientific">Corynebacterium stationis</name>
    <dbReference type="NCBI Taxonomy" id="1705"/>
    <lineage>
        <taxon>Bacteria</taxon>
        <taxon>Bacillati</taxon>
        <taxon>Actinomycetota</taxon>
        <taxon>Actinomycetes</taxon>
        <taxon>Mycobacteriales</taxon>
        <taxon>Corynebacteriaceae</taxon>
        <taxon>Corynebacterium</taxon>
    </lineage>
</organism>
<dbReference type="Proteomes" id="UP000544551">
    <property type="component" value="Unassembled WGS sequence"/>
</dbReference>
<gene>
    <name evidence="2" type="ORF">HF853_07760</name>
</gene>
<evidence type="ECO:0000313" key="3">
    <source>
        <dbReference type="Proteomes" id="UP000544551"/>
    </source>
</evidence>
<evidence type="ECO:0000256" key="1">
    <source>
        <dbReference type="SAM" id="MobiDB-lite"/>
    </source>
</evidence>
<reference evidence="2 3" key="1">
    <citation type="submission" date="2020-04" db="EMBL/GenBank/DDBJ databases">
        <authorList>
            <person name="Hitch T.C.A."/>
            <person name="Wylensek D."/>
            <person name="Clavel T."/>
        </authorList>
    </citation>
    <scope>NUCLEOTIDE SEQUENCE [LARGE SCALE GENOMIC DNA]</scope>
    <source>
        <strain evidence="2 3">BL-383-APC-3D</strain>
    </source>
</reference>
<sequence>MRSIKKNLAGVVHVYVDGQAVFLSAGDAVPDGVVIREDVLATDEVDEALALPERAEETDETETASEDDAQDDEMPAESDSREEWNIYAESVGVNPAEFSKKESLIEALKQR</sequence>
<dbReference type="EMBL" id="JABAFZ010000006">
    <property type="protein sequence ID" value="NME89562.1"/>
    <property type="molecule type" value="Genomic_DNA"/>
</dbReference>
<proteinExistence type="predicted"/>
<comment type="caution">
    <text evidence="2">The sequence shown here is derived from an EMBL/GenBank/DDBJ whole genome shotgun (WGS) entry which is preliminary data.</text>
</comment>
<feature type="compositionally biased region" description="Acidic residues" evidence="1">
    <location>
        <begin position="56"/>
        <end position="76"/>
    </location>
</feature>